<sequence>MRLEKIKQILEAKVIVGAEDLQKEVKMACGSDLMSDVLAFIKSDSILLTGLVNPQCVRTAEVAGIIAICFARGKKPPEDTKRLAEEKKIVLLSTDLLMYESCGRLYKAGLPGCSDFEKGF</sequence>
<reference evidence="2 3" key="1">
    <citation type="submission" date="2019-03" db="EMBL/GenBank/DDBJ databases">
        <title>Metabolic potential of uncultured bacteria and archaea associated with petroleum seepage in deep-sea sediments.</title>
        <authorList>
            <person name="Dong X."/>
            <person name="Hubert C."/>
        </authorList>
    </citation>
    <scope>NUCLEOTIDE SEQUENCE [LARGE SCALE GENOMIC DNA]</scope>
    <source>
        <strain evidence="2">E44_bin18</strain>
    </source>
</reference>
<dbReference type="AlphaFoldDB" id="A0A523UXV0"/>
<evidence type="ECO:0000313" key="3">
    <source>
        <dbReference type="Proteomes" id="UP000315525"/>
    </source>
</evidence>
<organism evidence="2 3">
    <name type="scientific">candidate division TA06 bacterium</name>
    <dbReference type="NCBI Taxonomy" id="2250710"/>
    <lineage>
        <taxon>Bacteria</taxon>
        <taxon>Bacteria division TA06</taxon>
    </lineage>
</organism>
<dbReference type="InterPro" id="IPR028979">
    <property type="entry name" value="Ser_kin/Pase_Hpr-like_N_sf"/>
</dbReference>
<evidence type="ECO:0000313" key="2">
    <source>
        <dbReference type="EMBL" id="TET47346.1"/>
    </source>
</evidence>
<dbReference type="Proteomes" id="UP000315525">
    <property type="component" value="Unassembled WGS sequence"/>
</dbReference>
<gene>
    <name evidence="2" type="ORF">E3J62_01815</name>
</gene>
<feature type="domain" description="DRTGG" evidence="1">
    <location>
        <begin position="6"/>
        <end position="100"/>
    </location>
</feature>
<accession>A0A523UXV0</accession>
<dbReference type="Pfam" id="PF07085">
    <property type="entry name" value="DRTGG"/>
    <property type="match status" value="1"/>
</dbReference>
<protein>
    <recommendedName>
        <fullName evidence="1">DRTGG domain-containing protein</fullName>
    </recommendedName>
</protein>
<dbReference type="InterPro" id="IPR010766">
    <property type="entry name" value="DRTGG"/>
</dbReference>
<proteinExistence type="predicted"/>
<name>A0A523UXV0_UNCT6</name>
<dbReference type="EMBL" id="SOJN01000023">
    <property type="protein sequence ID" value="TET47346.1"/>
    <property type="molecule type" value="Genomic_DNA"/>
</dbReference>
<dbReference type="Gene3D" id="3.40.1390.20">
    <property type="entry name" value="HprK N-terminal domain-like"/>
    <property type="match status" value="1"/>
</dbReference>
<dbReference type="SUPFAM" id="SSF75138">
    <property type="entry name" value="HprK N-terminal domain-like"/>
    <property type="match status" value="1"/>
</dbReference>
<evidence type="ECO:0000259" key="1">
    <source>
        <dbReference type="Pfam" id="PF07085"/>
    </source>
</evidence>
<comment type="caution">
    <text evidence="2">The sequence shown here is derived from an EMBL/GenBank/DDBJ whole genome shotgun (WGS) entry which is preliminary data.</text>
</comment>